<dbReference type="Proteomes" id="UP001197958">
    <property type="component" value="Unassembled WGS sequence"/>
</dbReference>
<dbReference type="Gene3D" id="1.10.1200.10">
    <property type="entry name" value="ACP-like"/>
    <property type="match status" value="1"/>
</dbReference>
<accession>A0A1Y4VTY4</accession>
<dbReference type="EMBL" id="NFLW01000006">
    <property type="protein sequence ID" value="OUQ72584.1"/>
    <property type="molecule type" value="Genomic_DNA"/>
</dbReference>
<evidence type="ECO:0000313" key="4">
    <source>
        <dbReference type="Proteomes" id="UP000196036"/>
    </source>
</evidence>
<evidence type="ECO:0000313" key="2">
    <source>
        <dbReference type="EMBL" id="MCA4522013.1"/>
    </source>
</evidence>
<dbReference type="PROSITE" id="PS50075">
    <property type="entry name" value="CARRIER"/>
    <property type="match status" value="1"/>
</dbReference>
<dbReference type="EMBL" id="JAIWWW010000005">
    <property type="protein sequence ID" value="MCA4522013.1"/>
    <property type="molecule type" value="Genomic_DNA"/>
</dbReference>
<protein>
    <submittedName>
        <fullName evidence="2">Acyl carrier protein</fullName>
    </submittedName>
</protein>
<dbReference type="InterPro" id="IPR036736">
    <property type="entry name" value="ACP-like_sf"/>
</dbReference>
<organism evidence="3 4">
    <name type="scientific">Bacteroides xylanisolvens</name>
    <dbReference type="NCBI Taxonomy" id="371601"/>
    <lineage>
        <taxon>Bacteria</taxon>
        <taxon>Pseudomonadati</taxon>
        <taxon>Bacteroidota</taxon>
        <taxon>Bacteroidia</taxon>
        <taxon>Bacteroidales</taxon>
        <taxon>Bacteroidaceae</taxon>
        <taxon>Bacteroides</taxon>
    </lineage>
</organism>
<reference evidence="4" key="1">
    <citation type="submission" date="2017-04" db="EMBL/GenBank/DDBJ databases">
        <title>Function of individual gut microbiota members based on whole genome sequencing of pure cultures obtained from chicken caecum.</title>
        <authorList>
            <person name="Medvecky M."/>
            <person name="Cejkova D."/>
            <person name="Polansky O."/>
            <person name="Karasova D."/>
            <person name="Kubasova T."/>
            <person name="Cizek A."/>
            <person name="Rychlik I."/>
        </authorList>
    </citation>
    <scope>NUCLEOTIDE SEQUENCE [LARGE SCALE GENOMIC DNA]</scope>
    <source>
        <strain evidence="4">An109</strain>
    </source>
</reference>
<dbReference type="RefSeq" id="WP_087317722.1">
    <property type="nucleotide sequence ID" value="NZ_JAHOJA010000004.1"/>
</dbReference>
<dbReference type="AlphaFoldDB" id="A0A1Y4VTY4"/>
<dbReference type="Proteomes" id="UP000196036">
    <property type="component" value="Unassembled WGS sequence"/>
</dbReference>
<gene>
    <name evidence="3" type="ORF">B5E52_04950</name>
    <name evidence="2" type="ORF">LDZ35_02125</name>
</gene>
<name>A0A1Y4VTY4_9BACE</name>
<reference evidence="3" key="2">
    <citation type="journal article" date="2018" name="BMC Genomics">
        <title>Whole genome sequencing and function prediction of 133 gut anaerobes isolated from chicken caecum in pure cultures.</title>
        <authorList>
            <person name="Medvecky M."/>
            <person name="Cejkova D."/>
            <person name="Polansky O."/>
            <person name="Karasova D."/>
            <person name="Kubasova T."/>
            <person name="Cizek A."/>
            <person name="Rychlik I."/>
        </authorList>
    </citation>
    <scope>NUCLEOTIDE SEQUENCE</scope>
    <source>
        <strain evidence="3">An109</strain>
    </source>
</reference>
<proteinExistence type="predicted"/>
<evidence type="ECO:0000313" key="3">
    <source>
        <dbReference type="EMBL" id="OUQ72584.1"/>
    </source>
</evidence>
<dbReference type="InterPro" id="IPR009081">
    <property type="entry name" value="PP-bd_ACP"/>
</dbReference>
<reference evidence="2" key="3">
    <citation type="submission" date="2023-08" db="EMBL/GenBank/DDBJ databases">
        <title>Mucin Metabolism Genes Underlie the Key Renovations of Bacteroides xylanisolvens Genomes in Captive Great Apes.</title>
        <authorList>
            <person name="Nishida A.H."/>
        </authorList>
    </citation>
    <scope>NUCLEOTIDE SEQUENCE</scope>
    <source>
        <strain evidence="2">P19.10B</strain>
    </source>
</reference>
<feature type="domain" description="Carrier" evidence="1">
    <location>
        <begin position="1"/>
        <end position="79"/>
    </location>
</feature>
<comment type="caution">
    <text evidence="3">The sequence shown here is derived from an EMBL/GenBank/DDBJ whole genome shotgun (WGS) entry which is preliminary data.</text>
</comment>
<dbReference type="SUPFAM" id="SSF47336">
    <property type="entry name" value="ACP-like"/>
    <property type="match status" value="1"/>
</dbReference>
<sequence length="80" mass="8963">MDQKDILLKIQEILAEIIDDDTLCLTEETTPADVDEWNSLAHFQLVVALQNEYGIKFSITEIQSWGSVGAIINSIQSKLV</sequence>
<evidence type="ECO:0000259" key="1">
    <source>
        <dbReference type="PROSITE" id="PS50075"/>
    </source>
</evidence>